<evidence type="ECO:0000313" key="2">
    <source>
        <dbReference type="Proteomes" id="UP001341840"/>
    </source>
</evidence>
<dbReference type="EMBL" id="JASCZI010272374">
    <property type="protein sequence ID" value="MED6221937.1"/>
    <property type="molecule type" value="Genomic_DNA"/>
</dbReference>
<dbReference type="Proteomes" id="UP001341840">
    <property type="component" value="Unassembled WGS sequence"/>
</dbReference>
<proteinExistence type="predicted"/>
<gene>
    <name evidence="1" type="ORF">PIB30_059562</name>
</gene>
<evidence type="ECO:0000313" key="1">
    <source>
        <dbReference type="EMBL" id="MED6221937.1"/>
    </source>
</evidence>
<organism evidence="1 2">
    <name type="scientific">Stylosanthes scabra</name>
    <dbReference type="NCBI Taxonomy" id="79078"/>
    <lineage>
        <taxon>Eukaryota</taxon>
        <taxon>Viridiplantae</taxon>
        <taxon>Streptophyta</taxon>
        <taxon>Embryophyta</taxon>
        <taxon>Tracheophyta</taxon>
        <taxon>Spermatophyta</taxon>
        <taxon>Magnoliopsida</taxon>
        <taxon>eudicotyledons</taxon>
        <taxon>Gunneridae</taxon>
        <taxon>Pentapetalae</taxon>
        <taxon>rosids</taxon>
        <taxon>fabids</taxon>
        <taxon>Fabales</taxon>
        <taxon>Fabaceae</taxon>
        <taxon>Papilionoideae</taxon>
        <taxon>50 kb inversion clade</taxon>
        <taxon>dalbergioids sensu lato</taxon>
        <taxon>Dalbergieae</taxon>
        <taxon>Pterocarpus clade</taxon>
        <taxon>Stylosanthes</taxon>
    </lineage>
</organism>
<accession>A0ABU6ZIZ6</accession>
<reference evidence="1 2" key="1">
    <citation type="journal article" date="2023" name="Plants (Basel)">
        <title>Bridging the Gap: Combining Genomics and Transcriptomics Approaches to Understand Stylosanthes scabra, an Orphan Legume from the Brazilian Caatinga.</title>
        <authorList>
            <person name="Ferreira-Neto J.R.C."/>
            <person name="da Silva M.D."/>
            <person name="Binneck E."/>
            <person name="de Melo N.F."/>
            <person name="da Silva R.H."/>
            <person name="de Melo A.L.T.M."/>
            <person name="Pandolfi V."/>
            <person name="Bustamante F.O."/>
            <person name="Brasileiro-Vidal A.C."/>
            <person name="Benko-Iseppon A.M."/>
        </authorList>
    </citation>
    <scope>NUCLEOTIDE SEQUENCE [LARGE SCALE GENOMIC DNA]</scope>
    <source>
        <tissue evidence="1">Leaves</tissue>
    </source>
</reference>
<keyword evidence="2" id="KW-1185">Reference proteome</keyword>
<name>A0ABU6ZIZ6_9FABA</name>
<protein>
    <submittedName>
        <fullName evidence="1">Uncharacterized protein</fullName>
    </submittedName>
</protein>
<comment type="caution">
    <text evidence="1">The sequence shown here is derived from an EMBL/GenBank/DDBJ whole genome shotgun (WGS) entry which is preliminary data.</text>
</comment>
<sequence length="127" mass="14656">MVFSLRTEIVRSWRNLFPANGDCDTHRPIGNAVTYLLDVYIHHVARRFWCRPTKTSTSILTYEFYDIHRHFTVAPWQYGVADFEPNNILSMSRWSFCSGRHGGRNGGFAIAERNRDGANGGFLSDFH</sequence>